<dbReference type="Gene3D" id="2.70.70.10">
    <property type="entry name" value="Glucose Permease (Domain IIA)"/>
    <property type="match status" value="1"/>
</dbReference>
<proteinExistence type="predicted"/>
<sequence>MPKIKFLHMTLAVAVLLSPLGVSAATAAPLQAPAAASIAPEQPDAATYAVAEKSSAVAYAASSVLPLADHWVLPLEANTYRATSSKGPRCIPVRGGSTEHLGQDLGTDNGAPIFAAAAGKVIKTRQGTNAASGYILIQHNVDGVTYTGAYYHMWSATTHVKLGSMVKPGQQIAKVGNSGPSTAPHLHFELWRGGWYQGTAVDPVPFVKARGVDLYANATTVYPDVRPPSCTYWLAEGTALRTRAAETGPVLKQLGKGTKVVAPLAAGTNKHLKVSADGSTGWIKQSVVTPNVVSAPPPVTIKNVNAYKNAKYMTTASLNMRSSARDGAVLRTLAKGTAVTATGLTALSEDWLQVKAGGNAGWVSKSYLSKVAAPKPQNNVKPQAVQKPPVAPKPAPTNKPKPVPPTKPKPVPPMKPAPTAKPKPKAKAAVVKYTVKANLHLRASAKTGKVLVTMKKGSTVTATGKKADAGKWIQVKSGSKTGWASVQYLSKQKASGTSAKPKPKPKATKAVTRKTTSGLNMRAGAGAKHKVVMVLKTKTTVQLAGKKSGKWVQVKVGKKTGWVSGAYLK</sequence>
<comment type="caution">
    <text evidence="4">The sequence shown here is derived from an EMBL/GenBank/DDBJ whole genome shotgun (WGS) entry which is preliminary data.</text>
</comment>
<gene>
    <name evidence="4" type="ORF">GCM10025778_35090</name>
</gene>
<dbReference type="SMART" id="SM00287">
    <property type="entry name" value="SH3b"/>
    <property type="match status" value="4"/>
</dbReference>
<reference evidence="5" key="1">
    <citation type="journal article" date="2019" name="Int. J. Syst. Evol. Microbiol.">
        <title>The Global Catalogue of Microorganisms (GCM) 10K type strain sequencing project: providing services to taxonomists for standard genome sequencing and annotation.</title>
        <authorList>
            <consortium name="The Broad Institute Genomics Platform"/>
            <consortium name="The Broad Institute Genome Sequencing Center for Infectious Disease"/>
            <person name="Wu L."/>
            <person name="Ma J."/>
        </authorList>
    </citation>
    <scope>NUCLEOTIDE SEQUENCE [LARGE SCALE GENOMIC DNA]</scope>
    <source>
        <strain evidence="5">JCM 18952</strain>
    </source>
</reference>
<protein>
    <recommendedName>
        <fullName evidence="3">SH3b domain-containing protein</fullName>
    </recommendedName>
</protein>
<feature type="compositionally biased region" description="Pro residues" evidence="1">
    <location>
        <begin position="389"/>
        <end position="421"/>
    </location>
</feature>
<evidence type="ECO:0000313" key="4">
    <source>
        <dbReference type="EMBL" id="GAA5228970.1"/>
    </source>
</evidence>
<feature type="signal peptide" evidence="2">
    <location>
        <begin position="1"/>
        <end position="24"/>
    </location>
</feature>
<dbReference type="Pfam" id="PF01551">
    <property type="entry name" value="Peptidase_M23"/>
    <property type="match status" value="1"/>
</dbReference>
<dbReference type="SUPFAM" id="SSF51261">
    <property type="entry name" value="Duplicated hybrid motif"/>
    <property type="match status" value="1"/>
</dbReference>
<dbReference type="EMBL" id="BAABLK010000092">
    <property type="protein sequence ID" value="GAA5228970.1"/>
    <property type="molecule type" value="Genomic_DNA"/>
</dbReference>
<evidence type="ECO:0000313" key="5">
    <source>
        <dbReference type="Proteomes" id="UP001501257"/>
    </source>
</evidence>
<feature type="region of interest" description="Disordered" evidence="1">
    <location>
        <begin position="492"/>
        <end position="514"/>
    </location>
</feature>
<dbReference type="InterPro" id="IPR003646">
    <property type="entry name" value="SH3-like_bac-type"/>
</dbReference>
<keyword evidence="5" id="KW-1185">Reference proteome</keyword>
<dbReference type="InterPro" id="IPR011055">
    <property type="entry name" value="Dup_hybrid_motif"/>
</dbReference>
<dbReference type="RefSeq" id="WP_210101447.1">
    <property type="nucleotide sequence ID" value="NZ_BAABLK010000092.1"/>
</dbReference>
<feature type="region of interest" description="Disordered" evidence="1">
    <location>
        <begin position="374"/>
        <end position="425"/>
    </location>
</feature>
<dbReference type="Proteomes" id="UP001501257">
    <property type="component" value="Unassembled WGS sequence"/>
</dbReference>
<evidence type="ECO:0000256" key="1">
    <source>
        <dbReference type="SAM" id="MobiDB-lite"/>
    </source>
</evidence>
<evidence type="ECO:0000256" key="2">
    <source>
        <dbReference type="SAM" id="SignalP"/>
    </source>
</evidence>
<dbReference type="Pfam" id="PF08239">
    <property type="entry name" value="SH3_3"/>
    <property type="match status" value="3"/>
</dbReference>
<dbReference type="Gene3D" id="2.30.30.40">
    <property type="entry name" value="SH3 Domains"/>
    <property type="match status" value="3"/>
</dbReference>
<dbReference type="PROSITE" id="PS51781">
    <property type="entry name" value="SH3B"/>
    <property type="match status" value="2"/>
</dbReference>
<feature type="domain" description="SH3b" evidence="3">
    <location>
        <begin position="506"/>
        <end position="569"/>
    </location>
</feature>
<name>A0ABP9TVN4_9MICC</name>
<accession>A0ABP9TVN4</accession>
<dbReference type="PANTHER" id="PTHR34408:SF1">
    <property type="entry name" value="GLYCOSYL HYDROLASE FAMILY 19 DOMAIN-CONTAINING PROTEIN HI_1415"/>
    <property type="match status" value="1"/>
</dbReference>
<dbReference type="CDD" id="cd12797">
    <property type="entry name" value="M23_peptidase"/>
    <property type="match status" value="1"/>
</dbReference>
<feature type="domain" description="SH3b" evidence="3">
    <location>
        <begin position="426"/>
        <end position="493"/>
    </location>
</feature>
<feature type="chain" id="PRO_5047479594" description="SH3b domain-containing protein" evidence="2">
    <location>
        <begin position="25"/>
        <end position="569"/>
    </location>
</feature>
<keyword evidence="2" id="KW-0732">Signal</keyword>
<organism evidence="4 5">
    <name type="scientific">Paeniglutamicibacter antarcticus</name>
    <dbReference type="NCBI Taxonomy" id="494023"/>
    <lineage>
        <taxon>Bacteria</taxon>
        <taxon>Bacillati</taxon>
        <taxon>Actinomycetota</taxon>
        <taxon>Actinomycetes</taxon>
        <taxon>Micrococcales</taxon>
        <taxon>Micrococcaceae</taxon>
        <taxon>Paeniglutamicibacter</taxon>
    </lineage>
</organism>
<evidence type="ECO:0000259" key="3">
    <source>
        <dbReference type="PROSITE" id="PS51781"/>
    </source>
</evidence>
<dbReference type="InterPro" id="IPR016047">
    <property type="entry name" value="M23ase_b-sheet_dom"/>
</dbReference>
<dbReference type="PANTHER" id="PTHR34408">
    <property type="entry name" value="FAMILY PROTEIN, PUTATIVE-RELATED"/>
    <property type="match status" value="1"/>
</dbReference>
<dbReference type="InterPro" id="IPR052354">
    <property type="entry name" value="Cell_Wall_Dynamics_Protein"/>
</dbReference>